<dbReference type="EMBL" id="JADGJW010000082">
    <property type="protein sequence ID" value="KAJ3224754.1"/>
    <property type="molecule type" value="Genomic_DNA"/>
</dbReference>
<evidence type="ECO:0008006" key="10">
    <source>
        <dbReference type="Google" id="ProtNLM"/>
    </source>
</evidence>
<dbReference type="GO" id="GO:0003729">
    <property type="term" value="F:mRNA binding"/>
    <property type="evidence" value="ECO:0007669"/>
    <property type="project" value="TreeGrafter"/>
</dbReference>
<dbReference type="InterPro" id="IPR012677">
    <property type="entry name" value="Nucleotide-bd_a/b_plait_sf"/>
</dbReference>
<evidence type="ECO:0000313" key="9">
    <source>
        <dbReference type="Proteomes" id="UP001211065"/>
    </source>
</evidence>
<evidence type="ECO:0000259" key="6">
    <source>
        <dbReference type="PROSITE" id="PS50102"/>
    </source>
</evidence>
<feature type="compositionally biased region" description="Basic and acidic residues" evidence="5">
    <location>
        <begin position="205"/>
        <end position="238"/>
    </location>
</feature>
<gene>
    <name evidence="8" type="ORF">HK099_007939</name>
</gene>
<feature type="compositionally biased region" description="Basic and acidic residues" evidence="5">
    <location>
        <begin position="246"/>
        <end position="269"/>
    </location>
</feature>
<dbReference type="GO" id="GO:0005634">
    <property type="term" value="C:nucleus"/>
    <property type="evidence" value="ECO:0007669"/>
    <property type="project" value="UniProtKB-SubCell"/>
</dbReference>
<reference evidence="8" key="1">
    <citation type="submission" date="2020-05" db="EMBL/GenBank/DDBJ databases">
        <title>Phylogenomic resolution of chytrid fungi.</title>
        <authorList>
            <person name="Stajich J.E."/>
            <person name="Amses K."/>
            <person name="Simmons R."/>
            <person name="Seto K."/>
            <person name="Myers J."/>
            <person name="Bonds A."/>
            <person name="Quandt C.A."/>
            <person name="Barry K."/>
            <person name="Liu P."/>
            <person name="Grigoriev I."/>
            <person name="Longcore J.E."/>
            <person name="James T.Y."/>
        </authorList>
    </citation>
    <scope>NUCLEOTIDE SEQUENCE</scope>
    <source>
        <strain evidence="8">JEL0476</strain>
    </source>
</reference>
<dbReference type="AlphaFoldDB" id="A0AAD5U6H0"/>
<feature type="domain" description="HTH La-type RNA-binding" evidence="7">
    <location>
        <begin position="1"/>
        <end position="76"/>
    </location>
</feature>
<name>A0AAD5U6H0_9FUNG</name>
<dbReference type="PRINTS" id="PR00302">
    <property type="entry name" value="LUPUSLA"/>
</dbReference>
<dbReference type="SMART" id="SM00715">
    <property type="entry name" value="LA"/>
    <property type="match status" value="1"/>
</dbReference>
<sequence length="269" mass="31103">MSKKVQEYCLFLLGEIAKNENGFVSLDTLLSFNRLKSISEDKDLIKEALKDSEFLEVDDEKNMVKRTTQIQKTILNWNHGVYVSGFPEDLKDIVGTAKEIFNQFGNVNFVKILRNKDKLFKGDVLIDFNAEEPAAKALEKKTLEYNGSTLKIIKKNTFYEEIKNKEYGTRKKDRYEEFPQLSYLPKLVVNEQEIKNKFKANKNKSKGDKKSVKKASEKVEKKDQKVDENEKKKIEENGKAAQKQDLTGKRKAEETNDSEELKKVKVGEE</sequence>
<organism evidence="8 9">
    <name type="scientific">Clydaea vesicula</name>
    <dbReference type="NCBI Taxonomy" id="447962"/>
    <lineage>
        <taxon>Eukaryota</taxon>
        <taxon>Fungi</taxon>
        <taxon>Fungi incertae sedis</taxon>
        <taxon>Chytridiomycota</taxon>
        <taxon>Chytridiomycota incertae sedis</taxon>
        <taxon>Chytridiomycetes</taxon>
        <taxon>Lobulomycetales</taxon>
        <taxon>Lobulomycetaceae</taxon>
        <taxon>Clydaea</taxon>
    </lineage>
</organism>
<dbReference type="PROSITE" id="PS50102">
    <property type="entry name" value="RRM"/>
    <property type="match status" value="1"/>
</dbReference>
<dbReference type="InterPro" id="IPR000504">
    <property type="entry name" value="RRM_dom"/>
</dbReference>
<dbReference type="SUPFAM" id="SSF46785">
    <property type="entry name" value="Winged helix' DNA-binding domain"/>
    <property type="match status" value="1"/>
</dbReference>
<comment type="subcellular location">
    <subcellularLocation>
        <location evidence="1">Nucleus</location>
    </subcellularLocation>
</comment>
<dbReference type="InterPro" id="IPR045180">
    <property type="entry name" value="La_dom_prot"/>
</dbReference>
<keyword evidence="9" id="KW-1185">Reference proteome</keyword>
<dbReference type="Gene3D" id="1.10.10.10">
    <property type="entry name" value="Winged helix-like DNA-binding domain superfamily/Winged helix DNA-binding domain"/>
    <property type="match status" value="1"/>
</dbReference>
<dbReference type="InterPro" id="IPR002344">
    <property type="entry name" value="Lupus_La"/>
</dbReference>
<evidence type="ECO:0000256" key="2">
    <source>
        <dbReference type="ARBA" id="ARBA00022884"/>
    </source>
</evidence>
<dbReference type="SUPFAM" id="SSF54928">
    <property type="entry name" value="RNA-binding domain, RBD"/>
    <property type="match status" value="1"/>
</dbReference>
<dbReference type="PANTHER" id="PTHR22792">
    <property type="entry name" value="LUPUS LA PROTEIN-RELATED"/>
    <property type="match status" value="1"/>
</dbReference>
<evidence type="ECO:0000256" key="3">
    <source>
        <dbReference type="ARBA" id="ARBA00023242"/>
    </source>
</evidence>
<dbReference type="Pfam" id="PF05383">
    <property type="entry name" value="La"/>
    <property type="match status" value="1"/>
</dbReference>
<evidence type="ECO:0000313" key="8">
    <source>
        <dbReference type="EMBL" id="KAJ3224754.1"/>
    </source>
</evidence>
<dbReference type="InterPro" id="IPR035979">
    <property type="entry name" value="RBD_domain_sf"/>
</dbReference>
<comment type="caution">
    <text evidence="8">The sequence shown here is derived from an EMBL/GenBank/DDBJ whole genome shotgun (WGS) entry which is preliminary data.</text>
</comment>
<dbReference type="InterPro" id="IPR036390">
    <property type="entry name" value="WH_DNA-bd_sf"/>
</dbReference>
<keyword evidence="3" id="KW-0539">Nucleus</keyword>
<dbReference type="PROSITE" id="PS50961">
    <property type="entry name" value="HTH_LA"/>
    <property type="match status" value="1"/>
</dbReference>
<protein>
    <recommendedName>
        <fullName evidence="10">RRM domain-containing protein</fullName>
    </recommendedName>
</protein>
<evidence type="ECO:0000259" key="7">
    <source>
        <dbReference type="PROSITE" id="PS50961"/>
    </source>
</evidence>
<feature type="domain" description="RRM" evidence="6">
    <location>
        <begin position="79"/>
        <end position="157"/>
    </location>
</feature>
<dbReference type="GO" id="GO:1990904">
    <property type="term" value="C:ribonucleoprotein complex"/>
    <property type="evidence" value="ECO:0007669"/>
    <property type="project" value="InterPro"/>
</dbReference>
<evidence type="ECO:0000256" key="4">
    <source>
        <dbReference type="PROSITE-ProRule" id="PRU00332"/>
    </source>
</evidence>
<accession>A0AAD5U6H0</accession>
<dbReference type="Pfam" id="PF00076">
    <property type="entry name" value="RRM_1"/>
    <property type="match status" value="1"/>
</dbReference>
<feature type="region of interest" description="Disordered" evidence="5">
    <location>
        <begin position="199"/>
        <end position="269"/>
    </location>
</feature>
<dbReference type="GO" id="GO:0006396">
    <property type="term" value="P:RNA processing"/>
    <property type="evidence" value="ECO:0007669"/>
    <property type="project" value="InterPro"/>
</dbReference>
<dbReference type="InterPro" id="IPR006630">
    <property type="entry name" value="La_HTH"/>
</dbReference>
<dbReference type="InterPro" id="IPR036388">
    <property type="entry name" value="WH-like_DNA-bd_sf"/>
</dbReference>
<keyword evidence="2 4" id="KW-0694">RNA-binding</keyword>
<evidence type="ECO:0000256" key="5">
    <source>
        <dbReference type="SAM" id="MobiDB-lite"/>
    </source>
</evidence>
<proteinExistence type="predicted"/>
<evidence type="ECO:0000256" key="1">
    <source>
        <dbReference type="ARBA" id="ARBA00004123"/>
    </source>
</evidence>
<dbReference type="PANTHER" id="PTHR22792:SF140">
    <property type="entry name" value="ACHILLES, ISOFORM A"/>
    <property type="match status" value="1"/>
</dbReference>
<dbReference type="Proteomes" id="UP001211065">
    <property type="component" value="Unassembled WGS sequence"/>
</dbReference>
<dbReference type="Gene3D" id="3.30.70.330">
    <property type="match status" value="1"/>
</dbReference>
<dbReference type="SMART" id="SM00360">
    <property type="entry name" value="RRM"/>
    <property type="match status" value="1"/>
</dbReference>